<proteinExistence type="predicted"/>
<evidence type="ECO:0000313" key="1">
    <source>
        <dbReference type="EMBL" id="TCK18240.1"/>
    </source>
</evidence>
<evidence type="ECO:0000313" key="2">
    <source>
        <dbReference type="Proteomes" id="UP000295707"/>
    </source>
</evidence>
<sequence length="143" mass="15845">MNLTVCKKICTECPFSKSSLRGWLGSHTLEGVLDAQQQEKLFSCHLQRKDGMTVDDIEQGDVKICRGFLVSASRSGITYGQDSETGSALGKLQQLVASEGMENTDTILSREEFEAHHGSLKLSRKINLPQDVLNRRLGYPDSK</sequence>
<accession>A0A4R1HDL0</accession>
<gene>
    <name evidence="1" type="ORF">DFR30_1515</name>
</gene>
<protein>
    <submittedName>
        <fullName evidence="1">Uncharacterized protein</fullName>
    </submittedName>
</protein>
<dbReference type="OrthoDB" id="8912363at2"/>
<dbReference type="RefSeq" id="WP_132972060.1">
    <property type="nucleotide sequence ID" value="NZ_SMFX01000001.1"/>
</dbReference>
<reference evidence="1 2" key="1">
    <citation type="submission" date="2019-03" db="EMBL/GenBank/DDBJ databases">
        <title>Genomic Encyclopedia of Type Strains, Phase IV (KMG-IV): sequencing the most valuable type-strain genomes for metagenomic binning, comparative biology and taxonomic classification.</title>
        <authorList>
            <person name="Goeker M."/>
        </authorList>
    </citation>
    <scope>NUCLEOTIDE SEQUENCE [LARGE SCALE GENOMIC DNA]</scope>
    <source>
        <strain evidence="1 2">DSM 19610</strain>
    </source>
</reference>
<name>A0A4R1HDL0_9GAMM</name>
<dbReference type="EMBL" id="SMFX01000001">
    <property type="protein sequence ID" value="TCK18240.1"/>
    <property type="molecule type" value="Genomic_DNA"/>
</dbReference>
<organism evidence="1 2">
    <name type="scientific">Thiogranum longum</name>
    <dbReference type="NCBI Taxonomy" id="1537524"/>
    <lineage>
        <taxon>Bacteria</taxon>
        <taxon>Pseudomonadati</taxon>
        <taxon>Pseudomonadota</taxon>
        <taxon>Gammaproteobacteria</taxon>
        <taxon>Chromatiales</taxon>
        <taxon>Ectothiorhodospiraceae</taxon>
        <taxon>Thiogranum</taxon>
    </lineage>
</organism>
<keyword evidence="2" id="KW-1185">Reference proteome</keyword>
<dbReference type="AlphaFoldDB" id="A0A4R1HDL0"/>
<comment type="caution">
    <text evidence="1">The sequence shown here is derived from an EMBL/GenBank/DDBJ whole genome shotgun (WGS) entry which is preliminary data.</text>
</comment>
<dbReference type="Proteomes" id="UP000295707">
    <property type="component" value="Unassembled WGS sequence"/>
</dbReference>